<evidence type="ECO:0000313" key="3">
    <source>
        <dbReference type="EMBL" id="KAG2928132.1"/>
    </source>
</evidence>
<proteinExistence type="predicted"/>
<sequence>MTKKYDERLKYTTIEFNSAAPMECSAQDASAFLWKAFQSERTPGLKPDSMNNTVLSVTNVRLCVQDSDGSESTSACGQDVALGGISSEIRKNWQLLQDAMIDEADAGVFGVATEGWQ</sequence>
<evidence type="ECO:0000313" key="5">
    <source>
        <dbReference type="Proteomes" id="UP000774804"/>
    </source>
</evidence>
<gene>
    <name evidence="1" type="ORF">PC113_g14014</name>
    <name evidence="2" type="ORF">PC115_g12960</name>
    <name evidence="3" type="ORF">PC117_g14408</name>
    <name evidence="4" type="ORF">PC118_g13621</name>
</gene>
<evidence type="ECO:0000313" key="2">
    <source>
        <dbReference type="EMBL" id="KAG2910238.1"/>
    </source>
</evidence>
<reference evidence="2" key="1">
    <citation type="submission" date="2018-10" db="EMBL/GenBank/DDBJ databases">
        <title>Effector identification in a new, highly contiguous assembly of the strawberry crown rot pathogen Phytophthora cactorum.</title>
        <authorList>
            <person name="Armitage A.D."/>
            <person name="Nellist C.F."/>
            <person name="Bates H."/>
            <person name="Vickerstaff R.J."/>
            <person name="Harrison R.J."/>
        </authorList>
    </citation>
    <scope>NUCLEOTIDE SEQUENCE</scope>
    <source>
        <strain evidence="1">15-7</strain>
        <strain evidence="2">4032</strain>
        <strain evidence="3">4040</strain>
        <strain evidence="4">P415</strain>
    </source>
</reference>
<name>A0A8T1BX87_9STRA</name>
<accession>A0A8T1BX87</accession>
<evidence type="ECO:0000313" key="1">
    <source>
        <dbReference type="EMBL" id="KAG2853623.1"/>
    </source>
</evidence>
<dbReference type="Proteomes" id="UP000697107">
    <property type="component" value="Unassembled WGS sequence"/>
</dbReference>
<dbReference type="Proteomes" id="UP000736787">
    <property type="component" value="Unassembled WGS sequence"/>
</dbReference>
<dbReference type="Proteomes" id="UP000774804">
    <property type="component" value="Unassembled WGS sequence"/>
</dbReference>
<comment type="caution">
    <text evidence="2">The sequence shown here is derived from an EMBL/GenBank/DDBJ whole genome shotgun (WGS) entry which is preliminary data.</text>
</comment>
<protein>
    <submittedName>
        <fullName evidence="2">Uncharacterized protein</fullName>
    </submittedName>
</protein>
<dbReference type="AlphaFoldDB" id="A0A8T1BX87"/>
<dbReference type="EMBL" id="RCMI01000449">
    <property type="protein sequence ID" value="KAG2910238.1"/>
    <property type="molecule type" value="Genomic_DNA"/>
</dbReference>
<dbReference type="EMBL" id="RCMK01000449">
    <property type="protein sequence ID" value="KAG2928132.1"/>
    <property type="molecule type" value="Genomic_DNA"/>
</dbReference>
<organism evidence="2 5">
    <name type="scientific">Phytophthora cactorum</name>
    <dbReference type="NCBI Taxonomy" id="29920"/>
    <lineage>
        <taxon>Eukaryota</taxon>
        <taxon>Sar</taxon>
        <taxon>Stramenopiles</taxon>
        <taxon>Oomycota</taxon>
        <taxon>Peronosporomycetes</taxon>
        <taxon>Peronosporales</taxon>
        <taxon>Peronosporaceae</taxon>
        <taxon>Phytophthora</taxon>
    </lineage>
</organism>
<evidence type="ECO:0000313" key="4">
    <source>
        <dbReference type="EMBL" id="KAG2976004.1"/>
    </source>
</evidence>
<dbReference type="EMBL" id="RCML01000475">
    <property type="protein sequence ID" value="KAG2976004.1"/>
    <property type="molecule type" value="Genomic_DNA"/>
</dbReference>
<dbReference type="EMBL" id="RCMG01000471">
    <property type="protein sequence ID" value="KAG2853623.1"/>
    <property type="molecule type" value="Genomic_DNA"/>
</dbReference>
<dbReference type="Proteomes" id="UP000735874">
    <property type="component" value="Unassembled WGS sequence"/>
</dbReference>